<accession>A0ABV6LNK0</accession>
<name>A0ABV6LNK0_9BACI</name>
<gene>
    <name evidence="1" type="ORF">ACFFGV_10015</name>
</gene>
<evidence type="ECO:0000313" key="1">
    <source>
        <dbReference type="EMBL" id="MFC0523892.1"/>
    </source>
</evidence>
<keyword evidence="2" id="KW-1185">Reference proteome</keyword>
<dbReference type="EMBL" id="JBHLTP010000008">
    <property type="protein sequence ID" value="MFC0523892.1"/>
    <property type="molecule type" value="Genomic_DNA"/>
</dbReference>
<organism evidence="1 2">
    <name type="scientific">Pontibacillus salicampi</name>
    <dbReference type="NCBI Taxonomy" id="1449801"/>
    <lineage>
        <taxon>Bacteria</taxon>
        <taxon>Bacillati</taxon>
        <taxon>Bacillota</taxon>
        <taxon>Bacilli</taxon>
        <taxon>Bacillales</taxon>
        <taxon>Bacillaceae</taxon>
        <taxon>Pontibacillus</taxon>
    </lineage>
</organism>
<evidence type="ECO:0000313" key="2">
    <source>
        <dbReference type="Proteomes" id="UP001589836"/>
    </source>
</evidence>
<dbReference type="Proteomes" id="UP001589836">
    <property type="component" value="Unassembled WGS sequence"/>
</dbReference>
<proteinExistence type="predicted"/>
<dbReference type="RefSeq" id="WP_377347281.1">
    <property type="nucleotide sequence ID" value="NZ_JBHLTP010000008.1"/>
</dbReference>
<comment type="caution">
    <text evidence="1">The sequence shown here is derived from an EMBL/GenBank/DDBJ whole genome shotgun (WGS) entry which is preliminary data.</text>
</comment>
<reference evidence="1 2" key="1">
    <citation type="submission" date="2024-09" db="EMBL/GenBank/DDBJ databases">
        <authorList>
            <person name="Sun Q."/>
            <person name="Mori K."/>
        </authorList>
    </citation>
    <scope>NUCLEOTIDE SEQUENCE [LARGE SCALE GENOMIC DNA]</scope>
    <source>
        <strain evidence="1 2">NCAIM B.02529</strain>
    </source>
</reference>
<protein>
    <submittedName>
        <fullName evidence="1">Uncharacterized protein</fullName>
    </submittedName>
</protein>
<sequence>MNEPTIHFPNNLFDSATVEGTCISSMDKSLGVVILSANEPITNDTIVSVFSLDYDSLQDVYNVDKELEHFRFFDYANAKQFINHLPHMSAIDLMRAMNLSVPQS</sequence>